<evidence type="ECO:0000313" key="2">
    <source>
        <dbReference type="Proteomes" id="UP001219525"/>
    </source>
</evidence>
<accession>A0AAD6V0L0</accession>
<evidence type="ECO:0000313" key="1">
    <source>
        <dbReference type="EMBL" id="KAJ7199118.1"/>
    </source>
</evidence>
<dbReference type="Proteomes" id="UP001219525">
    <property type="component" value="Unassembled WGS sequence"/>
</dbReference>
<protein>
    <submittedName>
        <fullName evidence="1">Uncharacterized protein</fullName>
    </submittedName>
</protein>
<name>A0AAD6V0L0_9AGAR</name>
<sequence>MLHFGPYHCVVWCWWSFSACPPATRPRSALTAGAINWFAPYLLQIATRAAQPDSALDLRIRVFVTCNPDAVPRIPGCTVTEMRPAVWRVLAGMLDPACADEYDDGALKDCGSSATSSASARCRCPCPLRTPRRGTTPGAGMRARGAHRRAVLRCLRRHIYLGAVLWRCAHGPHLFYVPPEYK</sequence>
<organism evidence="1 2">
    <name type="scientific">Mycena pura</name>
    <dbReference type="NCBI Taxonomy" id="153505"/>
    <lineage>
        <taxon>Eukaryota</taxon>
        <taxon>Fungi</taxon>
        <taxon>Dikarya</taxon>
        <taxon>Basidiomycota</taxon>
        <taxon>Agaricomycotina</taxon>
        <taxon>Agaricomycetes</taxon>
        <taxon>Agaricomycetidae</taxon>
        <taxon>Agaricales</taxon>
        <taxon>Marasmiineae</taxon>
        <taxon>Mycenaceae</taxon>
        <taxon>Mycena</taxon>
    </lineage>
</organism>
<keyword evidence="2" id="KW-1185">Reference proteome</keyword>
<dbReference type="EMBL" id="JARJCW010000069">
    <property type="protein sequence ID" value="KAJ7199118.1"/>
    <property type="molecule type" value="Genomic_DNA"/>
</dbReference>
<gene>
    <name evidence="1" type="ORF">GGX14DRAFT_662084</name>
</gene>
<reference evidence="1" key="1">
    <citation type="submission" date="2023-03" db="EMBL/GenBank/DDBJ databases">
        <title>Massive genome expansion in bonnet fungi (Mycena s.s.) driven by repeated elements and novel gene families across ecological guilds.</title>
        <authorList>
            <consortium name="Lawrence Berkeley National Laboratory"/>
            <person name="Harder C.B."/>
            <person name="Miyauchi S."/>
            <person name="Viragh M."/>
            <person name="Kuo A."/>
            <person name="Thoen E."/>
            <person name="Andreopoulos B."/>
            <person name="Lu D."/>
            <person name="Skrede I."/>
            <person name="Drula E."/>
            <person name="Henrissat B."/>
            <person name="Morin E."/>
            <person name="Kohler A."/>
            <person name="Barry K."/>
            <person name="LaButti K."/>
            <person name="Morin E."/>
            <person name="Salamov A."/>
            <person name="Lipzen A."/>
            <person name="Mereny Z."/>
            <person name="Hegedus B."/>
            <person name="Baldrian P."/>
            <person name="Stursova M."/>
            <person name="Weitz H."/>
            <person name="Taylor A."/>
            <person name="Grigoriev I.V."/>
            <person name="Nagy L.G."/>
            <person name="Martin F."/>
            <person name="Kauserud H."/>
        </authorList>
    </citation>
    <scope>NUCLEOTIDE SEQUENCE</scope>
    <source>
        <strain evidence="1">9144</strain>
    </source>
</reference>
<comment type="caution">
    <text evidence="1">The sequence shown here is derived from an EMBL/GenBank/DDBJ whole genome shotgun (WGS) entry which is preliminary data.</text>
</comment>
<proteinExistence type="predicted"/>
<dbReference type="AlphaFoldDB" id="A0AAD6V0L0"/>